<dbReference type="Pfam" id="PF18075">
    <property type="entry name" value="FtsX_ECD"/>
    <property type="match status" value="1"/>
</dbReference>
<dbReference type="PANTHER" id="PTHR47755">
    <property type="entry name" value="CELL DIVISION PROTEIN FTSX"/>
    <property type="match status" value="1"/>
</dbReference>
<dbReference type="Gene3D" id="3.30.70.3040">
    <property type="match status" value="1"/>
</dbReference>
<feature type="transmembrane region" description="Helical" evidence="13">
    <location>
        <begin position="21"/>
        <end position="41"/>
    </location>
</feature>
<comment type="similarity">
    <text evidence="3 12">Belongs to the ABC-4 integral membrane protein family. FtsX subfamily.</text>
</comment>
<evidence type="ECO:0000256" key="5">
    <source>
        <dbReference type="ARBA" id="ARBA00021907"/>
    </source>
</evidence>
<evidence type="ECO:0000256" key="7">
    <source>
        <dbReference type="ARBA" id="ARBA00022618"/>
    </source>
</evidence>
<dbReference type="FunCoup" id="A0LVP2">
    <property type="interactions" value="31"/>
</dbReference>
<dbReference type="InterPro" id="IPR040690">
    <property type="entry name" value="FtsX_ECD"/>
</dbReference>
<feature type="domain" description="FtsX extracellular" evidence="15">
    <location>
        <begin position="56"/>
        <end position="159"/>
    </location>
</feature>
<evidence type="ECO:0000256" key="3">
    <source>
        <dbReference type="ARBA" id="ARBA00007379"/>
    </source>
</evidence>
<dbReference type="EMBL" id="CP000481">
    <property type="protein sequence ID" value="ABK53502.1"/>
    <property type="molecule type" value="Genomic_DNA"/>
</dbReference>
<evidence type="ECO:0000256" key="2">
    <source>
        <dbReference type="ARBA" id="ARBA00004651"/>
    </source>
</evidence>
<dbReference type="GO" id="GO:0005886">
    <property type="term" value="C:plasma membrane"/>
    <property type="evidence" value="ECO:0007669"/>
    <property type="project" value="UniProtKB-SubCell"/>
</dbReference>
<dbReference type="InterPro" id="IPR047929">
    <property type="entry name" value="FtsX_actino"/>
</dbReference>
<dbReference type="PIRSF" id="PIRSF003097">
    <property type="entry name" value="FtsX"/>
    <property type="match status" value="1"/>
</dbReference>
<feature type="transmembrane region" description="Helical" evidence="13">
    <location>
        <begin position="273"/>
        <end position="297"/>
    </location>
</feature>
<accession>A0LVP2</accession>
<dbReference type="Pfam" id="PF02687">
    <property type="entry name" value="FtsX"/>
    <property type="match status" value="1"/>
</dbReference>
<name>A0LVP2_ACIC1</name>
<evidence type="ECO:0000256" key="4">
    <source>
        <dbReference type="ARBA" id="ARBA00011160"/>
    </source>
</evidence>
<keyword evidence="6 12" id="KW-1003">Cell membrane</keyword>
<dbReference type="OrthoDB" id="9812531at2"/>
<comment type="subunit">
    <text evidence="4">Forms a membrane-associated complex with FtsE.</text>
</comment>
<feature type="transmembrane region" description="Helical" evidence="13">
    <location>
        <begin position="179"/>
        <end position="204"/>
    </location>
</feature>
<feature type="transmembrane region" description="Helical" evidence="13">
    <location>
        <begin position="225"/>
        <end position="253"/>
    </location>
</feature>
<evidence type="ECO:0000256" key="11">
    <source>
        <dbReference type="ARBA" id="ARBA00023306"/>
    </source>
</evidence>
<proteinExistence type="inferred from homology"/>
<feature type="domain" description="ABC3 transporter permease C-terminal" evidence="14">
    <location>
        <begin position="182"/>
        <end position="297"/>
    </location>
</feature>
<dbReference type="STRING" id="351607.Acel_1730"/>
<dbReference type="KEGG" id="ace:Acel_1730"/>
<dbReference type="InterPro" id="IPR004513">
    <property type="entry name" value="FtsX"/>
</dbReference>
<evidence type="ECO:0000256" key="1">
    <source>
        <dbReference type="ARBA" id="ARBA00003552"/>
    </source>
</evidence>
<evidence type="ECO:0000259" key="15">
    <source>
        <dbReference type="Pfam" id="PF18075"/>
    </source>
</evidence>
<keyword evidence="11 12" id="KW-0131">Cell cycle</keyword>
<evidence type="ECO:0000256" key="10">
    <source>
        <dbReference type="ARBA" id="ARBA00023136"/>
    </source>
</evidence>
<dbReference type="GO" id="GO:0051301">
    <property type="term" value="P:cell division"/>
    <property type="evidence" value="ECO:0007669"/>
    <property type="project" value="UniProtKB-KW"/>
</dbReference>
<evidence type="ECO:0000313" key="16">
    <source>
        <dbReference type="EMBL" id="ABK53502.1"/>
    </source>
</evidence>
<dbReference type="HOGENOM" id="CLU_073546_1_0_11"/>
<organism evidence="16 17">
    <name type="scientific">Acidothermus cellulolyticus (strain ATCC 43068 / DSM 8971 / 11B)</name>
    <dbReference type="NCBI Taxonomy" id="351607"/>
    <lineage>
        <taxon>Bacteria</taxon>
        <taxon>Bacillati</taxon>
        <taxon>Actinomycetota</taxon>
        <taxon>Actinomycetes</taxon>
        <taxon>Acidothermales</taxon>
        <taxon>Acidothermaceae</taxon>
        <taxon>Acidothermus</taxon>
    </lineage>
</organism>
<keyword evidence="9 13" id="KW-1133">Transmembrane helix</keyword>
<dbReference type="Proteomes" id="UP000008221">
    <property type="component" value="Chromosome"/>
</dbReference>
<sequence>MRLRFVLSELAISLRRNVLMLFAVVVITAFSLFLFGIALLVQRQVDLSQHYWYQRLQVSVYLCAEHSTNPNCPTAATPEQVQQVGQTLNSLRPLVQSVQFIDQQQAYEIFKEEFKDLPDLVKSTPPDALPESFTVKLADPSKFDVVRQAVENQPGVDQVQDEHTFLKKLFDIAASARNFAIALAIFVVIAAIVMIGVAVQVSAASRRRETGIMRLVGASNLYIQLPFLLEGMLAGLGGALLGFGFVAATKYFFIDHTLRPVLAPLGSLIEWPAVLGTLPYLALAGVVIAGLASFATLQTYMLRQRI</sequence>
<gene>
    <name evidence="16" type="ordered locus">Acel_1730</name>
</gene>
<dbReference type="AlphaFoldDB" id="A0LVP2"/>
<reference evidence="16 17" key="1">
    <citation type="journal article" date="2009" name="Genome Res.">
        <title>Complete genome of the cellulolytic thermophile Acidothermus cellulolyticus 11B provides insights into its ecophysiological and evolutionary adaptations.</title>
        <authorList>
            <person name="Barabote R.D."/>
            <person name="Xie G."/>
            <person name="Leu D.H."/>
            <person name="Normand P."/>
            <person name="Necsulea A."/>
            <person name="Daubin V."/>
            <person name="Medigue C."/>
            <person name="Adney W.S."/>
            <person name="Xu X.C."/>
            <person name="Lapidus A."/>
            <person name="Parales R.E."/>
            <person name="Detter C."/>
            <person name="Pujic P."/>
            <person name="Bruce D."/>
            <person name="Lavire C."/>
            <person name="Challacombe J.F."/>
            <person name="Brettin T.S."/>
            <person name="Berry A.M."/>
        </authorList>
    </citation>
    <scope>NUCLEOTIDE SEQUENCE [LARGE SCALE GENOMIC DNA]</scope>
    <source>
        <strain evidence="17">ATCC 43068 / DSM 8971 / 11B</strain>
    </source>
</reference>
<protein>
    <recommendedName>
        <fullName evidence="5 12">Cell division protein FtsX</fullName>
    </recommendedName>
</protein>
<keyword evidence="10 12" id="KW-0472">Membrane</keyword>
<keyword evidence="17" id="KW-1185">Reference proteome</keyword>
<comment type="function">
    <text evidence="1">Part of the ABC transporter FtsEX involved in cellular division.</text>
</comment>
<dbReference type="NCBIfam" id="NF038346">
    <property type="entry name" value="FtsX_actino"/>
    <property type="match status" value="1"/>
</dbReference>
<keyword evidence="8 13" id="KW-0812">Transmembrane</keyword>
<evidence type="ECO:0000259" key="14">
    <source>
        <dbReference type="Pfam" id="PF02687"/>
    </source>
</evidence>
<evidence type="ECO:0000256" key="8">
    <source>
        <dbReference type="ARBA" id="ARBA00022692"/>
    </source>
</evidence>
<dbReference type="PANTHER" id="PTHR47755:SF1">
    <property type="entry name" value="CELL DIVISION PROTEIN FTSX"/>
    <property type="match status" value="1"/>
</dbReference>
<keyword evidence="7 12" id="KW-0132">Cell division</keyword>
<evidence type="ECO:0000256" key="12">
    <source>
        <dbReference type="PIRNR" id="PIRNR003097"/>
    </source>
</evidence>
<evidence type="ECO:0000256" key="9">
    <source>
        <dbReference type="ARBA" id="ARBA00022989"/>
    </source>
</evidence>
<dbReference type="InParanoid" id="A0LVP2"/>
<evidence type="ECO:0000256" key="13">
    <source>
        <dbReference type="SAM" id="Phobius"/>
    </source>
</evidence>
<evidence type="ECO:0000313" key="17">
    <source>
        <dbReference type="Proteomes" id="UP000008221"/>
    </source>
</evidence>
<dbReference type="RefSeq" id="WP_011720565.1">
    <property type="nucleotide sequence ID" value="NC_008578.1"/>
</dbReference>
<dbReference type="eggNOG" id="COG2177">
    <property type="taxonomic scope" value="Bacteria"/>
</dbReference>
<dbReference type="InterPro" id="IPR003838">
    <property type="entry name" value="ABC3_permease_C"/>
</dbReference>
<comment type="subcellular location">
    <subcellularLocation>
        <location evidence="2">Cell membrane</location>
        <topology evidence="2">Multi-pass membrane protein</topology>
    </subcellularLocation>
</comment>
<evidence type="ECO:0000256" key="6">
    <source>
        <dbReference type="ARBA" id="ARBA00022475"/>
    </source>
</evidence>